<keyword evidence="2" id="KW-0597">Phosphoprotein</keyword>
<dbReference type="Pfam" id="PF00550">
    <property type="entry name" value="PP-binding"/>
    <property type="match status" value="2"/>
</dbReference>
<dbReference type="SMART" id="SM00825">
    <property type="entry name" value="PKS_KS"/>
    <property type="match status" value="2"/>
</dbReference>
<dbReference type="SUPFAM" id="SSF52151">
    <property type="entry name" value="FabD/lysophospholipase-like"/>
    <property type="match status" value="2"/>
</dbReference>
<dbReference type="PANTHER" id="PTHR43775">
    <property type="entry name" value="FATTY ACID SYNTHASE"/>
    <property type="match status" value="1"/>
</dbReference>
<protein>
    <submittedName>
        <fullName evidence="9">Acyl transferase domain-containing protein</fullName>
    </submittedName>
</protein>
<keyword evidence="4" id="KW-0045">Antibiotic biosynthesis</keyword>
<dbReference type="Proteomes" id="UP000198609">
    <property type="component" value="Unassembled WGS sequence"/>
</dbReference>
<evidence type="ECO:0000256" key="6">
    <source>
        <dbReference type="ARBA" id="ARBA00023315"/>
    </source>
</evidence>
<dbReference type="SUPFAM" id="SSF51735">
    <property type="entry name" value="NAD(P)-binding Rossmann-fold domains"/>
    <property type="match status" value="2"/>
</dbReference>
<dbReference type="Pfam" id="PF08659">
    <property type="entry name" value="KR"/>
    <property type="match status" value="1"/>
</dbReference>
<evidence type="ECO:0000256" key="1">
    <source>
        <dbReference type="ARBA" id="ARBA00022450"/>
    </source>
</evidence>
<feature type="domain" description="Ketosynthase family 3 (KS3)" evidence="8">
    <location>
        <begin position="986"/>
        <end position="1402"/>
    </location>
</feature>
<dbReference type="GO" id="GO:0006633">
    <property type="term" value="P:fatty acid biosynthetic process"/>
    <property type="evidence" value="ECO:0007669"/>
    <property type="project" value="InterPro"/>
</dbReference>
<dbReference type="GO" id="GO:0004312">
    <property type="term" value="F:fatty acid synthase activity"/>
    <property type="evidence" value="ECO:0007669"/>
    <property type="project" value="TreeGrafter"/>
</dbReference>
<dbReference type="SMART" id="SM00823">
    <property type="entry name" value="PKS_PP"/>
    <property type="match status" value="2"/>
</dbReference>
<evidence type="ECO:0000256" key="2">
    <source>
        <dbReference type="ARBA" id="ARBA00022553"/>
    </source>
</evidence>
<reference evidence="10" key="1">
    <citation type="submission" date="2016-10" db="EMBL/GenBank/DDBJ databases">
        <authorList>
            <person name="Varghese N."/>
            <person name="Submissions S."/>
        </authorList>
    </citation>
    <scope>NUCLEOTIDE SEQUENCE [LARGE SCALE GENOMIC DNA]</scope>
    <source>
        <strain evidence="10">DSM 40318</strain>
    </source>
</reference>
<dbReference type="PROSITE" id="PS00606">
    <property type="entry name" value="KS3_1"/>
    <property type="match status" value="2"/>
</dbReference>
<dbReference type="Gene3D" id="3.40.47.10">
    <property type="match status" value="2"/>
</dbReference>
<keyword evidence="6" id="KW-0012">Acyltransferase</keyword>
<evidence type="ECO:0000259" key="8">
    <source>
        <dbReference type="PROSITE" id="PS52004"/>
    </source>
</evidence>
<dbReference type="SUPFAM" id="SSF47336">
    <property type="entry name" value="ACP-like"/>
    <property type="match status" value="2"/>
</dbReference>
<dbReference type="PROSITE" id="PS00012">
    <property type="entry name" value="PHOSPHOPANTETHEINE"/>
    <property type="match status" value="2"/>
</dbReference>
<dbReference type="Gene3D" id="1.10.1200.10">
    <property type="entry name" value="ACP-like"/>
    <property type="match status" value="2"/>
</dbReference>
<evidence type="ECO:0000256" key="3">
    <source>
        <dbReference type="ARBA" id="ARBA00022679"/>
    </source>
</evidence>
<dbReference type="InterPro" id="IPR020806">
    <property type="entry name" value="PKS_PP-bd"/>
</dbReference>
<dbReference type="InterPro" id="IPR001227">
    <property type="entry name" value="Ac_transferase_dom_sf"/>
</dbReference>
<dbReference type="Pfam" id="PF16197">
    <property type="entry name" value="KAsynt_C_assoc"/>
    <property type="match status" value="2"/>
</dbReference>
<dbReference type="SUPFAM" id="SSF53901">
    <property type="entry name" value="Thiolase-like"/>
    <property type="match status" value="2"/>
</dbReference>
<accession>A0A1H4YXU5</accession>
<dbReference type="RefSeq" id="WP_093467845.1">
    <property type="nucleotide sequence ID" value="NZ_FNST01000002.1"/>
</dbReference>
<evidence type="ECO:0000256" key="5">
    <source>
        <dbReference type="ARBA" id="ARBA00023268"/>
    </source>
</evidence>
<dbReference type="SUPFAM" id="SSF55048">
    <property type="entry name" value="Probable ACP-binding domain of malonyl-CoA ACP transacylase"/>
    <property type="match status" value="2"/>
</dbReference>
<dbReference type="SMART" id="SM00822">
    <property type="entry name" value="PKS_KR"/>
    <property type="match status" value="1"/>
</dbReference>
<proteinExistence type="predicted"/>
<dbReference type="InterPro" id="IPR050091">
    <property type="entry name" value="PKS_NRPS_Biosynth_Enz"/>
</dbReference>
<dbReference type="InterPro" id="IPR016036">
    <property type="entry name" value="Malonyl_transacylase_ACP-bd"/>
</dbReference>
<dbReference type="InterPro" id="IPR014043">
    <property type="entry name" value="Acyl_transferase_dom"/>
</dbReference>
<dbReference type="GO" id="GO:0033068">
    <property type="term" value="P:macrolide biosynthetic process"/>
    <property type="evidence" value="ECO:0007669"/>
    <property type="project" value="UniProtKB-ARBA"/>
</dbReference>
<evidence type="ECO:0000256" key="4">
    <source>
        <dbReference type="ARBA" id="ARBA00023194"/>
    </source>
</evidence>
<dbReference type="FunFam" id="3.40.47.10:FF:000019">
    <property type="entry name" value="Polyketide synthase type I"/>
    <property type="match status" value="2"/>
</dbReference>
<dbReference type="PROSITE" id="PS52004">
    <property type="entry name" value="KS3_2"/>
    <property type="match status" value="2"/>
</dbReference>
<dbReference type="CDD" id="cd00833">
    <property type="entry name" value="PKS"/>
    <property type="match status" value="2"/>
</dbReference>
<dbReference type="Pfam" id="PF00698">
    <property type="entry name" value="Acyl_transf_1"/>
    <property type="match status" value="2"/>
</dbReference>
<feature type="domain" description="Carrier" evidence="7">
    <location>
        <begin position="2305"/>
        <end position="2380"/>
    </location>
</feature>
<dbReference type="Gene3D" id="3.40.50.720">
    <property type="entry name" value="NAD(P)-binding Rossmann-like Domain"/>
    <property type="match status" value="1"/>
</dbReference>
<name>A0A1H4YXU5_STRMJ</name>
<dbReference type="InterPro" id="IPR016035">
    <property type="entry name" value="Acyl_Trfase/lysoPLipase"/>
</dbReference>
<dbReference type="SMART" id="SM01294">
    <property type="entry name" value="PKS_PP_betabranch"/>
    <property type="match status" value="2"/>
</dbReference>
<dbReference type="InterPro" id="IPR013968">
    <property type="entry name" value="PKS_KR"/>
</dbReference>
<dbReference type="CDD" id="cd08952">
    <property type="entry name" value="KR_1_SDR_x"/>
    <property type="match status" value="1"/>
</dbReference>
<dbReference type="Gene3D" id="3.30.70.3290">
    <property type="match status" value="2"/>
</dbReference>
<dbReference type="InterPro" id="IPR057326">
    <property type="entry name" value="KR_dom"/>
</dbReference>
<dbReference type="InterPro" id="IPR009081">
    <property type="entry name" value="PP-bd_ACP"/>
</dbReference>
<evidence type="ECO:0000313" key="9">
    <source>
        <dbReference type="EMBL" id="SED22936.1"/>
    </source>
</evidence>
<feature type="domain" description="Carrier" evidence="7">
    <location>
        <begin position="898"/>
        <end position="973"/>
    </location>
</feature>
<organism evidence="9 10">
    <name type="scientific">Streptomyces melanosporofaciens</name>
    <dbReference type="NCBI Taxonomy" id="67327"/>
    <lineage>
        <taxon>Bacteria</taxon>
        <taxon>Bacillati</taxon>
        <taxon>Actinomycetota</taxon>
        <taxon>Actinomycetes</taxon>
        <taxon>Kitasatosporales</taxon>
        <taxon>Streptomycetaceae</taxon>
        <taxon>Streptomyces</taxon>
        <taxon>Streptomyces violaceusniger group</taxon>
    </lineage>
</organism>
<dbReference type="InterPro" id="IPR032821">
    <property type="entry name" value="PKS_assoc"/>
</dbReference>
<dbReference type="InterPro" id="IPR018201">
    <property type="entry name" value="Ketoacyl_synth_AS"/>
</dbReference>
<sequence length="2451" mass="257522">MTSTEAKLRHFLKETTEDLRRTRRQLDKLLATRSEPIAIVGMACRYPGDVRSPEELWELVESRGDAISEFPTDRDWGEVPSSTRSGGFLPDAAEFDAAFFGMSPREALATDPQQRLLLELAWEALERAGIVPGTLRSSRTGVFVGALHQDYQSVLDKVPDLPPGFSSTGNASSVMSGRIAYTLGLEGPAVTIDTACSSSLVALHQATLALRSGDCSLALAGGVTVMSTPSAFVDFTQQEGLAPDGRCKSFSDDADGTSFSEGAGLLVLERLSDAERNGHQVLALLRGSAVNSDGASNGLTAPSGSAQRRVLSSALDNAGLRPSDVDVIEAHGTGTRLGDPIEAGALLATYGQDRERPLLLGSLKSNIGHTQAAAGVGGVIKMVAALRSGIVPATLHVNRASSRVDWADGAVELVTAARPWPETGRPRRAGVSSFGISGTNAHVIVEQAAPRPQAEAPGEGPSPWVLSGQDASALREQARLLDAHLKGRTLSARDIGRALALSRTHFARRALVTSPEGLRALAEGEPSADLVQATVLPSARPVFVFPGQGSQWVGMAVMLLDSSPVFAAAMEECAGAFEGLVEWSLAEVLEDEVALGRAEVVQPVLFAVMVSLARLWRSFGVVPAAVVGHSQGEIAAACVAGALSLEDAARVVCVRSRLIAEGLAGRGGMVSVPLSRAEVEELVTPFGDELVVAAVNGPESVVVSGTSDAVAALVEREPRARRIAVDYASHSPMVAEIRDAVLAGLPSVRPVAAEVPFFSALRGGQIETTGLSADYWYTNLREPVDFAGVVSALLAAGHQVFLEMSPHPVLTMSVEQTAEAAGATVAALGTLRRGDGGLGQFVRALGSAHVHGVSVDWSAVFPDATRVDLPTYAFQRRRFWPTDPADTLDSLPMAEGPQDMLDLVRGHVAAVLGHRRAADVPADRAFSDLGLDSLTATQLRTALSDATGLDLPISLAFDYPTPAAVAAFLTGAADTPIRRTVAADDGDPVVIVGMACRYPGGVADPEGLWRLVLDERDAVSGFPTDRGWDLDQLMLTSTTTQGGFLHDAGGFDAEFFGISPREALAMDPQQRVLLETAWEAIERTGIDPSTLRGSATGVFVGASQQDYLGAADGAKAGLGGLVLTGKMSAVLSGRIAYTLDLKGPAVTVDTACSSSLVALHTAAQSVRSGESALALAGGAAVMATPFAYEEFTHQGGLAADGRCKAFSADADGTGWAEGAGFVVLERLSAAIRNGHRVLAVLRGTAVNQDGASNGLSAPNGVAQQRVIRQALANARLRPQDIDMVEAHGTGTVLGDPIEANALIAAYGQDREQPLWLGSMKSNIGHAAAAAGIGGVIKTVSALAHRVMPRTLHVTEPAPTVDWPTGVRVLTETLPWPEADRPRRAGVSSFGVSGTNAHVILEQGPDLPDEASADGAGPNGVPWPLSGRTPEALRAQAARLAEHLRDRPDLRPIDVGLSLTTTRTDLACRAVAFGTDELDRLATQNRAMRPFDSRPVFVFPGQGSQWVGMAVELLDSSPVFAGAMEECAGVFEGLVEWSLVEVLGDEVALGRVEVVQPVLFAVMVSLARLWRSFGVVPAAVVGHSQGEIAAACVAGVLSLEDAARVVCVRSRLIAEGLAGRGGMVSVPLPMAEVEELVAPFGEGLVVAAVNGPESVVVSGTPEAVAALVEREPRARRIAVDYASHSPVVESIREGVLEGLTGVDAGPGSVPFYSSVTGGRVDGAELGAEYWFRNLRERVDFHGAVSGLVEGGFRVFLEMSPHPVLTTSIEETAETVALGTLRRGEGTLDRLYRALGEAYAHGVSVDWRPAYPGARVVELPTYAFQHQHFWVTSPRERTSVADRWRHRIDWSPLPEPTVVAEPGRWLVLGATGTTWTDSVVRALGERAVQVPAEAPRAELAERLSAQAPADGVVLTPETPVEAATMLQALDDAGVATPIWIATHAAVAVDTADPRPRIDQAGVWGLGRVASWEYPTHWGGLVDLPQELDESTVARLRSLLAEEKAENQVAVRSTGLYGRRLVRAAPEAPARAWTPEGTVLITGGTGGLGAEIACWAAVRGADHLILLSRRGADAPGAEALRETCEQAGARVTFVAADVADRERMAAVLDEHPVTSVFHLAASLDDGVLDRLTPDSFAAVAGAKVRGAQVLDGLTRGRGLSAFVLFSSISGVFGVPGLGAYAAANAMLDALAVSRRAAGEHAVAVAWGAWAGEGLATHVVGDERLRRMGLTAMPVKAALAALEHALNREDATIAVFDADWDRVPSHTRDGLGTLLHELPEARRPAAAARPDPADLRTLLAGLDAAQRTAKLRDVVRAEVADVLGHDDVAVIDPRRPFAELGFDSLTSVRLRNRLTQLTGLSMAVTAVFDFPTVTELGEHLAGRLGGDGLDAGKLLVRLESLLDEAGPDDVATLLSGMEALLSSRRQQALSTGHFASSSDEEMFSFIDQDHAQPRN</sequence>
<dbReference type="EMBL" id="FNST01000002">
    <property type="protein sequence ID" value="SED22936.1"/>
    <property type="molecule type" value="Genomic_DNA"/>
</dbReference>
<dbReference type="GO" id="GO:0031177">
    <property type="term" value="F:phosphopantetheine binding"/>
    <property type="evidence" value="ECO:0007669"/>
    <property type="project" value="InterPro"/>
</dbReference>
<keyword evidence="5" id="KW-0511">Multifunctional enzyme</keyword>
<dbReference type="InterPro" id="IPR036736">
    <property type="entry name" value="ACP-like_sf"/>
</dbReference>
<dbReference type="InterPro" id="IPR006162">
    <property type="entry name" value="Ppantetheine_attach_site"/>
</dbReference>
<dbReference type="PANTHER" id="PTHR43775:SF51">
    <property type="entry name" value="INACTIVE PHENOLPHTHIOCEROL SYNTHESIS POLYKETIDE SYNTHASE TYPE I PKS1-RELATED"/>
    <property type="match status" value="1"/>
</dbReference>
<dbReference type="Gene3D" id="3.40.366.10">
    <property type="entry name" value="Malonyl-Coenzyme A Acyl Carrier Protein, domain 2"/>
    <property type="match status" value="2"/>
</dbReference>
<dbReference type="InterPro" id="IPR036291">
    <property type="entry name" value="NAD(P)-bd_dom_sf"/>
</dbReference>
<evidence type="ECO:0000259" key="7">
    <source>
        <dbReference type="PROSITE" id="PS50075"/>
    </source>
</evidence>
<dbReference type="SMART" id="SM00827">
    <property type="entry name" value="PKS_AT"/>
    <property type="match status" value="2"/>
</dbReference>
<keyword evidence="3 9" id="KW-0808">Transferase</keyword>
<dbReference type="PROSITE" id="PS50075">
    <property type="entry name" value="CARRIER"/>
    <property type="match status" value="2"/>
</dbReference>
<dbReference type="InterPro" id="IPR014031">
    <property type="entry name" value="Ketoacyl_synth_C"/>
</dbReference>
<dbReference type="InterPro" id="IPR020841">
    <property type="entry name" value="PKS_Beta-ketoAc_synthase_dom"/>
</dbReference>
<gene>
    <name evidence="9" type="ORF">SAMN04490356_7530</name>
</gene>
<keyword evidence="1" id="KW-0596">Phosphopantetheine</keyword>
<dbReference type="FunFam" id="3.40.366.10:FF:000002">
    <property type="entry name" value="Probable polyketide synthase 2"/>
    <property type="match status" value="2"/>
</dbReference>
<dbReference type="InterPro" id="IPR014030">
    <property type="entry name" value="Ketoacyl_synth_N"/>
</dbReference>
<evidence type="ECO:0000313" key="10">
    <source>
        <dbReference type="Proteomes" id="UP000198609"/>
    </source>
</evidence>
<dbReference type="InterPro" id="IPR016039">
    <property type="entry name" value="Thiolase-like"/>
</dbReference>
<feature type="domain" description="Ketosynthase family 3 (KS3)" evidence="8">
    <location>
        <begin position="34"/>
        <end position="447"/>
    </location>
</feature>
<dbReference type="GO" id="GO:0004315">
    <property type="term" value="F:3-oxoacyl-[acyl-carrier-protein] synthase activity"/>
    <property type="evidence" value="ECO:0007669"/>
    <property type="project" value="InterPro"/>
</dbReference>
<keyword evidence="10" id="KW-1185">Reference proteome</keyword>
<dbReference type="FunFam" id="1.10.1200.10:FF:000007">
    <property type="entry name" value="Probable polyketide synthase pks17"/>
    <property type="match status" value="1"/>
</dbReference>
<dbReference type="Pfam" id="PF02801">
    <property type="entry name" value="Ketoacyl-synt_C"/>
    <property type="match status" value="2"/>
</dbReference>
<dbReference type="Pfam" id="PF00109">
    <property type="entry name" value="ketoacyl-synt"/>
    <property type="match status" value="2"/>
</dbReference>